<proteinExistence type="predicted"/>
<dbReference type="AlphaFoldDB" id="L7W011"/>
<evidence type="ECO:0000313" key="1">
    <source>
        <dbReference type="EMBL" id="AGC72733.1"/>
    </source>
</evidence>
<organism evidence="1">
    <name type="scientific">uncultured bacterium A1Q1_fos_2101</name>
    <dbReference type="NCBI Taxonomy" id="1256561"/>
    <lineage>
        <taxon>Bacteria</taxon>
        <taxon>environmental samples</taxon>
    </lineage>
</organism>
<accession>L7W011</accession>
<reference evidence="1" key="1">
    <citation type="submission" date="2012-09" db="EMBL/GenBank/DDBJ databases">
        <title>Metagenomic Characterization of a Microbial Community in Wastewater Detects High Levels of Antibiotic Resistance.</title>
        <authorList>
            <person name="Abrams M."/>
            <person name="Caldwell A."/>
            <person name="Vandaei E."/>
            <person name="Lee W."/>
            <person name="Perrott J."/>
            <person name="Khan S.Y."/>
            <person name="Ta J."/>
            <person name="Romero D."/>
            <person name="Nguyen V."/>
            <person name="Pourmand N."/>
            <person name="Ouverney C.C."/>
        </authorList>
    </citation>
    <scope>NUCLEOTIDE SEQUENCE</scope>
</reference>
<sequence>MVRSSHGAPPGVVCDTLRMTGNGNPRVAAAALIIGNVFAPSKRR</sequence>
<name>L7W011_9BACT</name>
<protein>
    <submittedName>
        <fullName evidence="1">Uncharacterized protein</fullName>
    </submittedName>
</protein>
<dbReference type="EMBL" id="JX649911">
    <property type="protein sequence ID" value="AGC72733.1"/>
    <property type="molecule type" value="Genomic_DNA"/>
</dbReference>